<dbReference type="Proteomes" id="UP000805704">
    <property type="component" value="Chromosome 11"/>
</dbReference>
<reference evidence="1" key="1">
    <citation type="submission" date="2020-04" db="EMBL/GenBank/DDBJ databases">
        <title>A chromosome-scale assembly and high-density genetic map of the yellow drum (Nibea albiflora) genome.</title>
        <authorList>
            <person name="Xu D."/>
            <person name="Zhang W."/>
            <person name="Chen R."/>
            <person name="Tan P."/>
            <person name="Wang L."/>
            <person name="Song H."/>
            <person name="Tian L."/>
            <person name="Zhu Q."/>
            <person name="Wang B."/>
        </authorList>
    </citation>
    <scope>NUCLEOTIDE SEQUENCE</scope>
    <source>
        <strain evidence="1">ZJHYS-2018</strain>
    </source>
</reference>
<proteinExistence type="predicted"/>
<organism evidence="1 2">
    <name type="scientific">Nibea albiflora</name>
    <name type="common">Yellow drum</name>
    <name type="synonym">Corvina albiflora</name>
    <dbReference type="NCBI Taxonomy" id="240163"/>
    <lineage>
        <taxon>Eukaryota</taxon>
        <taxon>Metazoa</taxon>
        <taxon>Chordata</taxon>
        <taxon>Craniata</taxon>
        <taxon>Vertebrata</taxon>
        <taxon>Euteleostomi</taxon>
        <taxon>Actinopterygii</taxon>
        <taxon>Neopterygii</taxon>
        <taxon>Teleostei</taxon>
        <taxon>Neoteleostei</taxon>
        <taxon>Acanthomorphata</taxon>
        <taxon>Eupercaria</taxon>
        <taxon>Sciaenidae</taxon>
        <taxon>Nibea</taxon>
    </lineage>
</organism>
<comment type="caution">
    <text evidence="1">The sequence shown here is derived from an EMBL/GenBank/DDBJ whole genome shotgun (WGS) entry which is preliminary data.</text>
</comment>
<dbReference type="EMBL" id="CM024799">
    <property type="protein sequence ID" value="KAG8013495.1"/>
    <property type="molecule type" value="Genomic_DNA"/>
</dbReference>
<sequence length="220" mass="24521">MDSKVRSQFTNAKGFPPLYLCFHPSPSPYFVSSSTSLPPSFILLPVDSALAAGAPQQADFCEKALTVHNVHSRKWQMGSFVMMNVCAVVIVNQFAESRQRDKGQRPAGATSIAWLCDMLASCLRDTLRPCRPGDNGCLSYLHWVSPIFFTSFVVMGQFVLVNLVVAAIVQALEDSNEVEAGQSLDSNGLNENENDPHTWYRKDHRRARKISVKHRTIHPK</sequence>
<gene>
    <name evidence="1" type="primary">CACNA1I</name>
    <name evidence="1" type="ORF">GBF38_021894</name>
</gene>
<protein>
    <submittedName>
        <fullName evidence="1">Voltage-dependent T-type calcium channel subunit alpha-1I</fullName>
    </submittedName>
</protein>
<evidence type="ECO:0000313" key="1">
    <source>
        <dbReference type="EMBL" id="KAG8013495.1"/>
    </source>
</evidence>
<name>A0ACB7FGV0_NIBAL</name>
<keyword evidence="2" id="KW-1185">Reference proteome</keyword>
<evidence type="ECO:0000313" key="2">
    <source>
        <dbReference type="Proteomes" id="UP000805704"/>
    </source>
</evidence>
<accession>A0ACB7FGV0</accession>